<evidence type="ECO:0000256" key="7">
    <source>
        <dbReference type="SAM" id="MobiDB-lite"/>
    </source>
</evidence>
<organism evidence="8 9">
    <name type="scientific">Athelia psychrophila</name>
    <dbReference type="NCBI Taxonomy" id="1759441"/>
    <lineage>
        <taxon>Eukaryota</taxon>
        <taxon>Fungi</taxon>
        <taxon>Dikarya</taxon>
        <taxon>Basidiomycota</taxon>
        <taxon>Agaricomycotina</taxon>
        <taxon>Agaricomycetes</taxon>
        <taxon>Agaricomycetidae</taxon>
        <taxon>Atheliales</taxon>
        <taxon>Atheliaceae</taxon>
        <taxon>Athelia</taxon>
    </lineage>
</organism>
<protein>
    <submittedName>
        <fullName evidence="8">G-alpha-domain-containing protein</fullName>
    </submittedName>
</protein>
<dbReference type="PANTHER" id="PTHR10218:SF360">
    <property type="entry name" value="GUANINE NUCLEOTIDE-BINDING PROTEIN SUBUNIT ALPHA HOMOLOG"/>
    <property type="match status" value="1"/>
</dbReference>
<name>A0A165Y9L7_9AGAM</name>
<dbReference type="GO" id="GO:0003924">
    <property type="term" value="F:GTPase activity"/>
    <property type="evidence" value="ECO:0007669"/>
    <property type="project" value="InterPro"/>
</dbReference>
<feature type="compositionally biased region" description="Polar residues" evidence="7">
    <location>
        <begin position="218"/>
        <end position="227"/>
    </location>
</feature>
<evidence type="ECO:0000256" key="1">
    <source>
        <dbReference type="ARBA" id="ARBA00022723"/>
    </source>
</evidence>
<keyword evidence="9" id="KW-1185">Reference proteome</keyword>
<accession>A0A165Y9L7</accession>
<dbReference type="PRINTS" id="PR00318">
    <property type="entry name" value="GPROTEINA"/>
</dbReference>
<dbReference type="Gene3D" id="3.40.50.300">
    <property type="entry name" value="P-loop containing nucleotide triphosphate hydrolases"/>
    <property type="match status" value="2"/>
</dbReference>
<dbReference type="InterPro" id="IPR011025">
    <property type="entry name" value="GproteinA_insert"/>
</dbReference>
<feature type="binding site" evidence="6">
    <location>
        <position position="308"/>
    </location>
    <ligand>
        <name>Mg(2+)</name>
        <dbReference type="ChEBI" id="CHEBI:18420"/>
    </ligand>
</feature>
<keyword evidence="2 5" id="KW-0547">Nucleotide-binding</keyword>
<evidence type="ECO:0000256" key="2">
    <source>
        <dbReference type="ARBA" id="ARBA00022741"/>
    </source>
</evidence>
<dbReference type="EMBL" id="KV417702">
    <property type="protein sequence ID" value="KZP09341.1"/>
    <property type="molecule type" value="Genomic_DNA"/>
</dbReference>
<feature type="binding site" evidence="5">
    <location>
        <begin position="277"/>
        <end position="278"/>
    </location>
    <ligand>
        <name>GTP</name>
        <dbReference type="ChEBI" id="CHEBI:37565"/>
    </ligand>
</feature>
<keyword evidence="4" id="KW-0807">Transducer</keyword>
<dbReference type="GO" id="GO:0007188">
    <property type="term" value="P:adenylate cyclase-modulating G protein-coupled receptor signaling pathway"/>
    <property type="evidence" value="ECO:0007669"/>
    <property type="project" value="TreeGrafter"/>
</dbReference>
<dbReference type="SUPFAM" id="SSF52540">
    <property type="entry name" value="P-loop containing nucleoside triphosphate hydrolases"/>
    <property type="match status" value="1"/>
</dbReference>
<dbReference type="GO" id="GO:0001664">
    <property type="term" value="F:G protein-coupled receptor binding"/>
    <property type="evidence" value="ECO:0007669"/>
    <property type="project" value="TreeGrafter"/>
</dbReference>
<proteinExistence type="predicted"/>
<dbReference type="InterPro" id="IPR001019">
    <property type="entry name" value="Gprotein_alpha_su"/>
</dbReference>
<dbReference type="OrthoDB" id="5817230at2759"/>
<dbReference type="PANTHER" id="PTHR10218">
    <property type="entry name" value="GTP-BINDING PROTEIN ALPHA SUBUNIT"/>
    <property type="match status" value="1"/>
</dbReference>
<dbReference type="GO" id="GO:0031683">
    <property type="term" value="F:G-protein beta/gamma-subunit complex binding"/>
    <property type="evidence" value="ECO:0007669"/>
    <property type="project" value="InterPro"/>
</dbReference>
<evidence type="ECO:0000256" key="5">
    <source>
        <dbReference type="PIRSR" id="PIRSR601019-1"/>
    </source>
</evidence>
<evidence type="ECO:0000256" key="4">
    <source>
        <dbReference type="ARBA" id="ARBA00023224"/>
    </source>
</evidence>
<feature type="region of interest" description="Disordered" evidence="7">
    <location>
        <begin position="212"/>
        <end position="246"/>
    </location>
</feature>
<keyword evidence="3 5" id="KW-0342">GTP-binding</keyword>
<dbReference type="SUPFAM" id="SSF47895">
    <property type="entry name" value="Transducin (alpha subunit), insertion domain"/>
    <property type="match status" value="1"/>
</dbReference>
<dbReference type="Pfam" id="PF00503">
    <property type="entry name" value="G-alpha"/>
    <property type="match status" value="1"/>
</dbReference>
<dbReference type="GO" id="GO:0005737">
    <property type="term" value="C:cytoplasm"/>
    <property type="evidence" value="ECO:0007669"/>
    <property type="project" value="TreeGrafter"/>
</dbReference>
<keyword evidence="1 6" id="KW-0479">Metal-binding</keyword>
<evidence type="ECO:0000256" key="3">
    <source>
        <dbReference type="ARBA" id="ARBA00023134"/>
    </source>
</evidence>
<dbReference type="STRING" id="436010.A0A165Y9L7"/>
<feature type="binding site" evidence="5">
    <location>
        <position position="461"/>
    </location>
    <ligand>
        <name>GTP</name>
        <dbReference type="ChEBI" id="CHEBI:37565"/>
    </ligand>
</feature>
<gene>
    <name evidence="8" type="ORF">FIBSPDRAFT_839446</name>
</gene>
<dbReference type="FunFam" id="3.40.50.300:FF:000692">
    <property type="entry name" value="Guanine nucleotide-binding protein subunit alpha"/>
    <property type="match status" value="1"/>
</dbReference>
<evidence type="ECO:0000313" key="8">
    <source>
        <dbReference type="EMBL" id="KZP09341.1"/>
    </source>
</evidence>
<dbReference type="AlphaFoldDB" id="A0A165Y9L7"/>
<dbReference type="GO" id="GO:0005834">
    <property type="term" value="C:heterotrimeric G-protein complex"/>
    <property type="evidence" value="ECO:0007669"/>
    <property type="project" value="TreeGrafter"/>
</dbReference>
<reference evidence="8 9" key="1">
    <citation type="journal article" date="2016" name="Mol. Biol. Evol.">
        <title>Comparative Genomics of Early-Diverging Mushroom-Forming Fungi Provides Insights into the Origins of Lignocellulose Decay Capabilities.</title>
        <authorList>
            <person name="Nagy L.G."/>
            <person name="Riley R."/>
            <person name="Tritt A."/>
            <person name="Adam C."/>
            <person name="Daum C."/>
            <person name="Floudas D."/>
            <person name="Sun H."/>
            <person name="Yadav J.S."/>
            <person name="Pangilinan J."/>
            <person name="Larsson K.H."/>
            <person name="Matsuura K."/>
            <person name="Barry K."/>
            <person name="Labutti K."/>
            <person name="Kuo R."/>
            <person name="Ohm R.A."/>
            <person name="Bhattacharya S.S."/>
            <person name="Shirouzu T."/>
            <person name="Yoshinaga Y."/>
            <person name="Martin F.M."/>
            <person name="Grigoriev I.V."/>
            <person name="Hibbett D.S."/>
        </authorList>
    </citation>
    <scope>NUCLEOTIDE SEQUENCE [LARGE SCALE GENOMIC DNA]</scope>
    <source>
        <strain evidence="8 9">CBS 109695</strain>
    </source>
</reference>
<feature type="binding site" evidence="5">
    <location>
        <begin position="400"/>
        <end position="403"/>
    </location>
    <ligand>
        <name>GTP</name>
        <dbReference type="ChEBI" id="CHEBI:37565"/>
    </ligand>
</feature>
<sequence>MSTKFRSKKTMSAEIVADKHRFDDPLSLAMLPPKDESPEDRTKRLATQHEAARISREIDDSLQESKRLFDMRKKAIKVLLLGQAESGKSTTLKNFQLAFTPSHFQRERAAWKTIVQLNLISSIKKLLEVVQDEMDATPVRKPSTPTSLSRASSAFRVPTHALNANHQQIRLRLSPLLSMEAALARKLLPENFDPERPSREICVRANSGWKATLERATSPESRSSTGSRHIRPLTGGDGRNKDDPTQVLSACKDDIISLWKDPAVKEVLWRNNVRLEDSPGFFLNDAERIADVNYEPTDADIVRARVRTFGVEEHKFILENGSAPGSEWYIYDVGGSRSMRQHWVPYFDDVQAIIFLAPLAFNQVLEEDPHVNRLEDSIYLWKEVCASPLLAKSTLILFLNKMDILDATLKAGISVQKFVPSYGDAPNDLEHVTKYFKEKFRAYQKRLSSKQRPFFCHETSAIDTRATSAILVGVREGILRGHLQKMNVI</sequence>
<dbReference type="GO" id="GO:0005525">
    <property type="term" value="F:GTP binding"/>
    <property type="evidence" value="ECO:0007669"/>
    <property type="project" value="UniProtKB-KW"/>
</dbReference>
<evidence type="ECO:0000256" key="6">
    <source>
        <dbReference type="PIRSR" id="PIRSR601019-2"/>
    </source>
</evidence>
<dbReference type="PROSITE" id="PS51882">
    <property type="entry name" value="G_ALPHA"/>
    <property type="match status" value="1"/>
</dbReference>
<dbReference type="Proteomes" id="UP000076532">
    <property type="component" value="Unassembled WGS sequence"/>
</dbReference>
<keyword evidence="6" id="KW-0460">Magnesium</keyword>
<dbReference type="SMART" id="SM00275">
    <property type="entry name" value="G_alpha"/>
    <property type="match status" value="1"/>
</dbReference>
<dbReference type="InterPro" id="IPR027417">
    <property type="entry name" value="P-loop_NTPase"/>
</dbReference>
<evidence type="ECO:0000313" key="9">
    <source>
        <dbReference type="Proteomes" id="UP000076532"/>
    </source>
</evidence>
<dbReference type="GO" id="GO:0046872">
    <property type="term" value="F:metal ion binding"/>
    <property type="evidence" value="ECO:0007669"/>
    <property type="project" value="UniProtKB-KW"/>
</dbReference>
<dbReference type="Gene3D" id="1.10.400.10">
    <property type="entry name" value="GI Alpha 1, domain 2-like"/>
    <property type="match status" value="1"/>
</dbReference>